<protein>
    <submittedName>
        <fullName evidence="1">Uncharacterized protein</fullName>
    </submittedName>
</protein>
<organism evidence="1">
    <name type="scientific">marine sediment metagenome</name>
    <dbReference type="NCBI Taxonomy" id="412755"/>
    <lineage>
        <taxon>unclassified sequences</taxon>
        <taxon>metagenomes</taxon>
        <taxon>ecological metagenomes</taxon>
    </lineage>
</organism>
<name>X1CV77_9ZZZZ</name>
<accession>X1CV77</accession>
<reference evidence="1" key="1">
    <citation type="journal article" date="2014" name="Front. Microbiol.">
        <title>High frequency of phylogenetically diverse reductive dehalogenase-homologous genes in deep subseafloor sedimentary metagenomes.</title>
        <authorList>
            <person name="Kawai M."/>
            <person name="Futagami T."/>
            <person name="Toyoda A."/>
            <person name="Takaki Y."/>
            <person name="Nishi S."/>
            <person name="Hori S."/>
            <person name="Arai W."/>
            <person name="Tsubouchi T."/>
            <person name="Morono Y."/>
            <person name="Uchiyama I."/>
            <person name="Ito T."/>
            <person name="Fujiyama A."/>
            <person name="Inagaki F."/>
            <person name="Takami H."/>
        </authorList>
    </citation>
    <scope>NUCLEOTIDE SEQUENCE</scope>
    <source>
        <strain evidence="1">Expedition CK06-06</strain>
    </source>
</reference>
<feature type="non-terminal residue" evidence="1">
    <location>
        <position position="1"/>
    </location>
</feature>
<dbReference type="EMBL" id="BART01013016">
    <property type="protein sequence ID" value="GAG88081.1"/>
    <property type="molecule type" value="Genomic_DNA"/>
</dbReference>
<dbReference type="AlphaFoldDB" id="X1CV77"/>
<sequence length="133" mass="13808">IENLMPGTVPYVDTILPGNWSKNEVFYPLVGGIAALGAGLLTDAEYSNFLLGLGTTATISAILKATLTPIPAARFAPKARLTQAQQQRMAAAVRARAATQQRASGVSTQEAKVGNMAGSQLTPTGIPTNILLS</sequence>
<comment type="caution">
    <text evidence="1">The sequence shown here is derived from an EMBL/GenBank/DDBJ whole genome shotgun (WGS) entry which is preliminary data.</text>
</comment>
<gene>
    <name evidence="1" type="ORF">S01H4_26858</name>
</gene>
<evidence type="ECO:0000313" key="1">
    <source>
        <dbReference type="EMBL" id="GAG88081.1"/>
    </source>
</evidence>
<proteinExistence type="predicted"/>